<proteinExistence type="predicted"/>
<protein>
    <submittedName>
        <fullName evidence="1">Uncharacterized protein</fullName>
    </submittedName>
</protein>
<keyword evidence="2" id="KW-1185">Reference proteome</keyword>
<name>A0AAD8KRC3_TARER</name>
<reference evidence="1" key="1">
    <citation type="journal article" date="2023" name="bioRxiv">
        <title>Improved chromosome-level genome assembly for marigold (Tagetes erecta).</title>
        <authorList>
            <person name="Jiang F."/>
            <person name="Yuan L."/>
            <person name="Wang S."/>
            <person name="Wang H."/>
            <person name="Xu D."/>
            <person name="Wang A."/>
            <person name="Fan W."/>
        </authorList>
    </citation>
    <scope>NUCLEOTIDE SEQUENCE</scope>
    <source>
        <strain evidence="1">WSJ</strain>
        <tissue evidence="1">Leaf</tissue>
    </source>
</reference>
<sequence length="91" mass="10096">MCSRNAPKDMLRMVKAKQIASPDQSLERILHMVKVNRCLTLIKTPRTTMVSGLCGKRPKEDIDLCDDMSIGSARIQIFAATDGRSSVEQST</sequence>
<organism evidence="1 2">
    <name type="scientific">Tagetes erecta</name>
    <name type="common">African marigold</name>
    <dbReference type="NCBI Taxonomy" id="13708"/>
    <lineage>
        <taxon>Eukaryota</taxon>
        <taxon>Viridiplantae</taxon>
        <taxon>Streptophyta</taxon>
        <taxon>Embryophyta</taxon>
        <taxon>Tracheophyta</taxon>
        <taxon>Spermatophyta</taxon>
        <taxon>Magnoliopsida</taxon>
        <taxon>eudicotyledons</taxon>
        <taxon>Gunneridae</taxon>
        <taxon>Pentapetalae</taxon>
        <taxon>asterids</taxon>
        <taxon>campanulids</taxon>
        <taxon>Asterales</taxon>
        <taxon>Asteraceae</taxon>
        <taxon>Asteroideae</taxon>
        <taxon>Heliantheae alliance</taxon>
        <taxon>Tageteae</taxon>
        <taxon>Tagetes</taxon>
    </lineage>
</organism>
<comment type="caution">
    <text evidence="1">The sequence shown here is derived from an EMBL/GenBank/DDBJ whole genome shotgun (WGS) entry which is preliminary data.</text>
</comment>
<dbReference type="EMBL" id="JAUHHV010000005">
    <property type="protein sequence ID" value="KAK1424315.1"/>
    <property type="molecule type" value="Genomic_DNA"/>
</dbReference>
<dbReference type="Proteomes" id="UP001229421">
    <property type="component" value="Unassembled WGS sequence"/>
</dbReference>
<gene>
    <name evidence="1" type="ORF">QVD17_19642</name>
</gene>
<evidence type="ECO:0000313" key="2">
    <source>
        <dbReference type="Proteomes" id="UP001229421"/>
    </source>
</evidence>
<dbReference type="AlphaFoldDB" id="A0AAD8KRC3"/>
<accession>A0AAD8KRC3</accession>
<evidence type="ECO:0000313" key="1">
    <source>
        <dbReference type="EMBL" id="KAK1424315.1"/>
    </source>
</evidence>